<reference evidence="2 3" key="2">
    <citation type="submission" date="2006-07" db="EMBL/GenBank/DDBJ databases">
        <title>Sequencing of the draft genome and assembly of Chlorobium ferroxidans DSM 13031.</title>
        <authorList>
            <consortium name="US DOE Joint Genome Institute (JGI-PGF)"/>
            <person name="Copeland A."/>
            <person name="Lucas S."/>
            <person name="Lapidus A."/>
            <person name="Barry K."/>
            <person name="Glavina del Rio T."/>
            <person name="Dalin E."/>
            <person name="Tice H."/>
            <person name="Bruce D."/>
            <person name="Pitluck S."/>
            <person name="Richardson P."/>
        </authorList>
    </citation>
    <scope>NUCLEOTIDE SEQUENCE [LARGE SCALE GENOMIC DNA]</scope>
    <source>
        <strain evidence="2 3">DSM 13031</strain>
    </source>
</reference>
<protein>
    <recommendedName>
        <fullName evidence="1">Anti-bacteriophage protein A/HamA C-terminal domain-containing protein</fullName>
    </recommendedName>
</protein>
<dbReference type="OrthoDB" id="2079328at2"/>
<organism evidence="2 3">
    <name type="scientific">Chlorobium ferrooxidans DSM 13031</name>
    <dbReference type="NCBI Taxonomy" id="377431"/>
    <lineage>
        <taxon>Bacteria</taxon>
        <taxon>Pseudomonadati</taxon>
        <taxon>Chlorobiota</taxon>
        <taxon>Chlorobiia</taxon>
        <taxon>Chlorobiales</taxon>
        <taxon>Chlorobiaceae</taxon>
        <taxon>Chlorobium/Pelodictyon group</taxon>
        <taxon>Chlorobium</taxon>
    </lineage>
</organism>
<name>Q0YV14_9CHLB</name>
<sequence length="271" mass="30557">MPNHYTFEEVVGTHPVSPHPIGERFSYEDGHSEHGIPTRTLSETDSDVDQFVAAMREFLRTHHSRPEDLERDRLRREAYARQGLTLPLTRFPTNPKTRKGNWTEVLLCEYVTASCNADLPVYRLRYNPNVDQSMKGDDVLAFDLNAHPIRIIVGEAKFRGASSKKAVTDIIESLERSFRGGLPVSLQFVANRLIVERNEALGRRIEECADLFVRNRLRIDHVGLLASNHLAPTHVEKNAISSLRRIAVISMTLSDGEGLVNSCFNGLESTP</sequence>
<accession>Q0YV14</accession>
<evidence type="ECO:0000313" key="2">
    <source>
        <dbReference type="EMBL" id="EAT60132.1"/>
    </source>
</evidence>
<dbReference type="AlphaFoldDB" id="Q0YV14"/>
<dbReference type="Pfam" id="PF08878">
    <property type="entry name" value="HamA"/>
    <property type="match status" value="1"/>
</dbReference>
<evidence type="ECO:0000313" key="3">
    <source>
        <dbReference type="Proteomes" id="UP000004162"/>
    </source>
</evidence>
<feature type="domain" description="Anti-bacteriophage protein A/HamA C-terminal" evidence="1">
    <location>
        <begin position="36"/>
        <end position="264"/>
    </location>
</feature>
<evidence type="ECO:0000259" key="1">
    <source>
        <dbReference type="Pfam" id="PF08878"/>
    </source>
</evidence>
<dbReference type="InterPro" id="IPR014976">
    <property type="entry name" value="AbpA_HamA_C"/>
</dbReference>
<dbReference type="EMBL" id="AASE01000001">
    <property type="protein sequence ID" value="EAT60132.1"/>
    <property type="molecule type" value="Genomic_DNA"/>
</dbReference>
<gene>
    <name evidence="2" type="ORF">CferDRAFT_2139</name>
</gene>
<dbReference type="RefSeq" id="WP_006365408.1">
    <property type="nucleotide sequence ID" value="NZ_AASE01000001.1"/>
</dbReference>
<proteinExistence type="predicted"/>
<comment type="caution">
    <text evidence="2">The sequence shown here is derived from an EMBL/GenBank/DDBJ whole genome shotgun (WGS) entry which is preliminary data.</text>
</comment>
<dbReference type="Proteomes" id="UP000004162">
    <property type="component" value="Unassembled WGS sequence"/>
</dbReference>
<keyword evidence="3" id="KW-1185">Reference proteome</keyword>
<reference evidence="2 3" key="1">
    <citation type="submission" date="2006-07" db="EMBL/GenBank/DDBJ databases">
        <title>Annotation of the draft genome assembly of Chlorobium ferroxidans DSM 13031.</title>
        <authorList>
            <consortium name="US DOE Joint Genome Institute (JGI-ORNL)"/>
            <person name="Larimer F."/>
            <person name="Land M."/>
            <person name="Hauser L."/>
        </authorList>
    </citation>
    <scope>NUCLEOTIDE SEQUENCE [LARGE SCALE GENOMIC DNA]</scope>
    <source>
        <strain evidence="2 3">DSM 13031</strain>
    </source>
</reference>